<sequence length="58" mass="6470">MSPAAKIAVLVLMLTLLLCVIAYFARQEIHTFAKVLTHHRAARKEEETTTNVSTETTV</sequence>
<dbReference type="RefSeq" id="XP_062781015.1">
    <property type="nucleotide sequence ID" value="XM_062924964.1"/>
</dbReference>
<organism evidence="2 3">
    <name type="scientific">Colletotrichum destructivum</name>
    <dbReference type="NCBI Taxonomy" id="34406"/>
    <lineage>
        <taxon>Eukaryota</taxon>
        <taxon>Fungi</taxon>
        <taxon>Dikarya</taxon>
        <taxon>Ascomycota</taxon>
        <taxon>Pezizomycotina</taxon>
        <taxon>Sordariomycetes</taxon>
        <taxon>Hypocreomycetidae</taxon>
        <taxon>Glomerellales</taxon>
        <taxon>Glomerellaceae</taxon>
        <taxon>Colletotrichum</taxon>
        <taxon>Colletotrichum destructivum species complex</taxon>
    </lineage>
</organism>
<dbReference type="EMBL" id="CP137309">
    <property type="protein sequence ID" value="WQF83791.1"/>
    <property type="molecule type" value="Genomic_DNA"/>
</dbReference>
<evidence type="ECO:0000313" key="2">
    <source>
        <dbReference type="EMBL" id="WQF83791.1"/>
    </source>
</evidence>
<feature type="signal peptide" evidence="1">
    <location>
        <begin position="1"/>
        <end position="22"/>
    </location>
</feature>
<protein>
    <submittedName>
        <fullName evidence="2">Uncharacterized protein</fullName>
    </submittedName>
</protein>
<evidence type="ECO:0000313" key="3">
    <source>
        <dbReference type="Proteomes" id="UP001322277"/>
    </source>
</evidence>
<name>A0AAX4IKX2_9PEZI</name>
<proteinExistence type="predicted"/>
<keyword evidence="3" id="KW-1185">Reference proteome</keyword>
<dbReference type="GeneID" id="87945308"/>
<evidence type="ECO:0000256" key="1">
    <source>
        <dbReference type="SAM" id="SignalP"/>
    </source>
</evidence>
<accession>A0AAX4IKX2</accession>
<gene>
    <name evidence="2" type="ORF">CDEST_08805</name>
</gene>
<dbReference type="AlphaFoldDB" id="A0AAX4IKX2"/>
<dbReference type="Proteomes" id="UP001322277">
    <property type="component" value="Chromosome 5"/>
</dbReference>
<dbReference type="KEGG" id="cdet:87945308"/>
<feature type="chain" id="PRO_5043892726" evidence="1">
    <location>
        <begin position="23"/>
        <end position="58"/>
    </location>
</feature>
<keyword evidence="1" id="KW-0732">Signal</keyword>
<reference evidence="3" key="1">
    <citation type="journal article" date="2023" name="bioRxiv">
        <title>Complete genome of the Medicago anthracnose fungus, Colletotrichum destructivum, reveals a mini-chromosome-like region within a core chromosome.</title>
        <authorList>
            <person name="Lapalu N."/>
            <person name="Simon A."/>
            <person name="Lu A."/>
            <person name="Plaumann P.-L."/>
            <person name="Amselem J."/>
            <person name="Pigne S."/>
            <person name="Auger A."/>
            <person name="Koch C."/>
            <person name="Dallery J.-F."/>
            <person name="O'Connell R.J."/>
        </authorList>
    </citation>
    <scope>NUCLEOTIDE SEQUENCE [LARGE SCALE GENOMIC DNA]</scope>
    <source>
        <strain evidence="3">CBS 520.97</strain>
    </source>
</reference>